<dbReference type="AlphaFoldDB" id="A0AAV5SRJ5"/>
<feature type="transmembrane region" description="Helical" evidence="6">
    <location>
        <begin position="103"/>
        <end position="120"/>
    </location>
</feature>
<feature type="transmembrane region" description="Helical" evidence="6">
    <location>
        <begin position="132"/>
        <end position="153"/>
    </location>
</feature>
<evidence type="ECO:0000256" key="1">
    <source>
        <dbReference type="ARBA" id="ARBA00004141"/>
    </source>
</evidence>
<dbReference type="EMBL" id="BTSX01000002">
    <property type="protein sequence ID" value="GMS82695.1"/>
    <property type="molecule type" value="Genomic_DNA"/>
</dbReference>
<feature type="non-terminal residue" evidence="7">
    <location>
        <position position="275"/>
    </location>
</feature>
<dbReference type="InterPro" id="IPR050920">
    <property type="entry name" value="Nematode_rcpt-like_delta"/>
</dbReference>
<feature type="transmembrane region" description="Helical" evidence="6">
    <location>
        <begin position="14"/>
        <end position="36"/>
    </location>
</feature>
<feature type="transmembrane region" description="Helical" evidence="6">
    <location>
        <begin position="239"/>
        <end position="265"/>
    </location>
</feature>
<evidence type="ECO:0000313" key="8">
    <source>
        <dbReference type="Proteomes" id="UP001432027"/>
    </source>
</evidence>
<sequence>MDAVLYRVGNLFPIIHSTVFTIGFCSNVALLLATFCKTPRTLQTYSIMIKFGTVNDLICVCCDFFTMQRMLVVPGNLLYLSAGPCSAISARACYLAYCMQLTTLVYSYYVMLASFAYRLFILHYESPKNSKVLIIMISACVPPIITGFAFTFAQADIEIVGNFLKNNAPKYLQEPGALSGHEGMTPQLIFTILFVIGTPGPVYAGVIVIRQKVLKKLKEFSNDMSVRTKRMHNNFVKALTIHALLPPVTIIGVALYLVLFFNLYYHATLEKAIYT</sequence>
<dbReference type="Pfam" id="PF10317">
    <property type="entry name" value="7TM_GPCR_Srd"/>
    <property type="match status" value="1"/>
</dbReference>
<dbReference type="Proteomes" id="UP001432027">
    <property type="component" value="Unassembled WGS sequence"/>
</dbReference>
<evidence type="ECO:0008006" key="9">
    <source>
        <dbReference type="Google" id="ProtNLM"/>
    </source>
</evidence>
<evidence type="ECO:0000256" key="6">
    <source>
        <dbReference type="SAM" id="Phobius"/>
    </source>
</evidence>
<accession>A0AAV5SRJ5</accession>
<comment type="similarity">
    <text evidence="2">Belongs to the nematode receptor-like protein srd family.</text>
</comment>
<reference evidence="7" key="1">
    <citation type="submission" date="2023-10" db="EMBL/GenBank/DDBJ databases">
        <title>Genome assembly of Pristionchus species.</title>
        <authorList>
            <person name="Yoshida K."/>
            <person name="Sommer R.J."/>
        </authorList>
    </citation>
    <scope>NUCLEOTIDE SEQUENCE</scope>
    <source>
        <strain evidence="7">RS0144</strain>
    </source>
</reference>
<dbReference type="GO" id="GO:0016020">
    <property type="term" value="C:membrane"/>
    <property type="evidence" value="ECO:0007669"/>
    <property type="project" value="UniProtKB-SubCell"/>
</dbReference>
<gene>
    <name evidence="7" type="ORF">PENTCL1PPCAC_4870</name>
</gene>
<evidence type="ECO:0000256" key="2">
    <source>
        <dbReference type="ARBA" id="ARBA00009166"/>
    </source>
</evidence>
<keyword evidence="5 6" id="KW-0472">Membrane</keyword>
<dbReference type="InterPro" id="IPR019421">
    <property type="entry name" value="7TM_GPCR_serpentine_rcpt_Srd"/>
</dbReference>
<keyword evidence="4 6" id="KW-1133">Transmembrane helix</keyword>
<evidence type="ECO:0000313" key="7">
    <source>
        <dbReference type="EMBL" id="GMS82695.1"/>
    </source>
</evidence>
<feature type="transmembrane region" description="Helical" evidence="6">
    <location>
        <begin position="188"/>
        <end position="209"/>
    </location>
</feature>
<keyword evidence="8" id="KW-1185">Reference proteome</keyword>
<comment type="subcellular location">
    <subcellularLocation>
        <location evidence="1">Membrane</location>
        <topology evidence="1">Multi-pass membrane protein</topology>
    </subcellularLocation>
</comment>
<dbReference type="PANTHER" id="PTHR22945">
    <property type="entry name" value="SERPENTINE RECEPTOR, CLASS D DELTA"/>
    <property type="match status" value="1"/>
</dbReference>
<protein>
    <recommendedName>
        <fullName evidence="9">G protein-coupled receptor</fullName>
    </recommendedName>
</protein>
<organism evidence="7 8">
    <name type="scientific">Pristionchus entomophagus</name>
    <dbReference type="NCBI Taxonomy" id="358040"/>
    <lineage>
        <taxon>Eukaryota</taxon>
        <taxon>Metazoa</taxon>
        <taxon>Ecdysozoa</taxon>
        <taxon>Nematoda</taxon>
        <taxon>Chromadorea</taxon>
        <taxon>Rhabditida</taxon>
        <taxon>Rhabditina</taxon>
        <taxon>Diplogasteromorpha</taxon>
        <taxon>Diplogasteroidea</taxon>
        <taxon>Neodiplogasteridae</taxon>
        <taxon>Pristionchus</taxon>
    </lineage>
</organism>
<name>A0AAV5SRJ5_9BILA</name>
<dbReference type="PANTHER" id="PTHR22945:SF40">
    <property type="entry name" value="SERPENTINE RECEPTOR, CLASS D (DELTA)-RELATED"/>
    <property type="match status" value="1"/>
</dbReference>
<evidence type="ECO:0000256" key="5">
    <source>
        <dbReference type="ARBA" id="ARBA00023136"/>
    </source>
</evidence>
<comment type="caution">
    <text evidence="7">The sequence shown here is derived from an EMBL/GenBank/DDBJ whole genome shotgun (WGS) entry which is preliminary data.</text>
</comment>
<evidence type="ECO:0000256" key="4">
    <source>
        <dbReference type="ARBA" id="ARBA00022989"/>
    </source>
</evidence>
<keyword evidence="3 6" id="KW-0812">Transmembrane</keyword>
<evidence type="ECO:0000256" key="3">
    <source>
        <dbReference type="ARBA" id="ARBA00022692"/>
    </source>
</evidence>
<proteinExistence type="inferred from homology"/>